<evidence type="ECO:0000259" key="6">
    <source>
        <dbReference type="Pfam" id="PF14766"/>
    </source>
</evidence>
<keyword evidence="2" id="KW-0479">Metal-binding</keyword>
<dbReference type="InterPro" id="IPR028155">
    <property type="entry name" value="RPA_interact_central"/>
</dbReference>
<name>A0A484NI69_9ASTE</name>
<reference evidence="9 10" key="1">
    <citation type="submission" date="2018-04" db="EMBL/GenBank/DDBJ databases">
        <authorList>
            <person name="Vogel A."/>
        </authorList>
    </citation>
    <scope>NUCLEOTIDE SEQUENCE [LARGE SCALE GENOMIC DNA]</scope>
</reference>
<evidence type="ECO:0000259" key="8">
    <source>
        <dbReference type="Pfam" id="PF14768"/>
    </source>
</evidence>
<dbReference type="Pfam" id="PF14768">
    <property type="entry name" value="RPA_interact_C"/>
    <property type="match status" value="1"/>
</dbReference>
<proteinExistence type="predicted"/>
<accession>A0A484NI69</accession>
<protein>
    <recommendedName>
        <fullName evidence="11">RPA-interacting protein C-terminal domain-containing protein</fullName>
    </recommendedName>
</protein>
<evidence type="ECO:0000259" key="7">
    <source>
        <dbReference type="Pfam" id="PF14767"/>
    </source>
</evidence>
<evidence type="ECO:0008006" key="11">
    <source>
        <dbReference type="Google" id="ProtNLM"/>
    </source>
</evidence>
<dbReference type="Pfam" id="PF14766">
    <property type="entry name" value="RPA_interact_N"/>
    <property type="match status" value="1"/>
</dbReference>
<dbReference type="Proteomes" id="UP000595140">
    <property type="component" value="Unassembled WGS sequence"/>
</dbReference>
<dbReference type="GO" id="GO:0008270">
    <property type="term" value="F:zinc ion binding"/>
    <property type="evidence" value="ECO:0007669"/>
    <property type="project" value="UniProtKB-KW"/>
</dbReference>
<organism evidence="9 10">
    <name type="scientific">Cuscuta campestris</name>
    <dbReference type="NCBI Taxonomy" id="132261"/>
    <lineage>
        <taxon>Eukaryota</taxon>
        <taxon>Viridiplantae</taxon>
        <taxon>Streptophyta</taxon>
        <taxon>Embryophyta</taxon>
        <taxon>Tracheophyta</taxon>
        <taxon>Spermatophyta</taxon>
        <taxon>Magnoliopsida</taxon>
        <taxon>eudicotyledons</taxon>
        <taxon>Gunneridae</taxon>
        <taxon>Pentapetalae</taxon>
        <taxon>asterids</taxon>
        <taxon>lamiids</taxon>
        <taxon>Solanales</taxon>
        <taxon>Convolvulaceae</taxon>
        <taxon>Cuscuteae</taxon>
        <taxon>Cuscuta</taxon>
        <taxon>Cuscuta subgen. Grammica</taxon>
        <taxon>Cuscuta sect. Cleistogrammica</taxon>
    </lineage>
</organism>
<feature type="domain" description="RPA-interacting protein N-terminal" evidence="6">
    <location>
        <begin position="18"/>
        <end position="52"/>
    </location>
</feature>
<dbReference type="Pfam" id="PF14767">
    <property type="entry name" value="RPA_interact_M"/>
    <property type="match status" value="1"/>
</dbReference>
<dbReference type="InterPro" id="IPR028156">
    <property type="entry name" value="RIP"/>
</dbReference>
<evidence type="ECO:0000256" key="4">
    <source>
        <dbReference type="ARBA" id="ARBA00022833"/>
    </source>
</evidence>
<gene>
    <name evidence="9" type="ORF">CCAM_LOCUS42435</name>
</gene>
<dbReference type="AlphaFoldDB" id="A0A484NI69"/>
<dbReference type="EMBL" id="OOIL02006707">
    <property type="protein sequence ID" value="VFR00660.1"/>
    <property type="molecule type" value="Genomic_DNA"/>
</dbReference>
<evidence type="ECO:0000313" key="10">
    <source>
        <dbReference type="Proteomes" id="UP000595140"/>
    </source>
</evidence>
<dbReference type="PANTHER" id="PTHR31742:SF1">
    <property type="entry name" value="RPA-INTERACTING PROTEIN"/>
    <property type="match status" value="1"/>
</dbReference>
<feature type="domain" description="RPA-interacting protein C-terminal" evidence="8">
    <location>
        <begin position="169"/>
        <end position="250"/>
    </location>
</feature>
<keyword evidence="3" id="KW-0863">Zinc-finger</keyword>
<keyword evidence="5" id="KW-0539">Nucleus</keyword>
<dbReference type="GO" id="GO:0006606">
    <property type="term" value="P:protein import into nucleus"/>
    <property type="evidence" value="ECO:0007669"/>
    <property type="project" value="TreeGrafter"/>
</dbReference>
<dbReference type="InterPro" id="IPR028159">
    <property type="entry name" value="RPA_interact_C_dom"/>
</dbReference>
<dbReference type="PANTHER" id="PTHR31742">
    <property type="entry name" value="RPA-INTERACTING PROTEIN RPAIN"/>
    <property type="match status" value="1"/>
</dbReference>
<dbReference type="InterPro" id="IPR028158">
    <property type="entry name" value="RPA_interact_N_dom"/>
</dbReference>
<keyword evidence="10" id="KW-1185">Reference proteome</keyword>
<keyword evidence="4" id="KW-0862">Zinc</keyword>
<evidence type="ECO:0000256" key="5">
    <source>
        <dbReference type="ARBA" id="ARBA00023242"/>
    </source>
</evidence>
<evidence type="ECO:0000313" key="9">
    <source>
        <dbReference type="EMBL" id="VFR00660.1"/>
    </source>
</evidence>
<dbReference type="GO" id="GO:0005634">
    <property type="term" value="C:nucleus"/>
    <property type="evidence" value="ECO:0007669"/>
    <property type="project" value="UniProtKB-SubCell"/>
</dbReference>
<dbReference type="OrthoDB" id="435311at2759"/>
<evidence type="ECO:0000256" key="2">
    <source>
        <dbReference type="ARBA" id="ARBA00022723"/>
    </source>
</evidence>
<feature type="domain" description="RPA-interacting protein central" evidence="7">
    <location>
        <begin position="64"/>
        <end position="153"/>
    </location>
</feature>
<evidence type="ECO:0000256" key="3">
    <source>
        <dbReference type="ARBA" id="ARBA00022771"/>
    </source>
</evidence>
<comment type="subcellular location">
    <subcellularLocation>
        <location evidence="1">Nucleus</location>
    </subcellularLocation>
</comment>
<evidence type="ECO:0000256" key="1">
    <source>
        <dbReference type="ARBA" id="ARBA00004123"/>
    </source>
</evidence>
<sequence length="252" mass="29698">MVGIERQNVNARESIKAQSSFNNYPKWIHKLRENCYTRVQEDRTRLLWKLRSTQAKEHQEFVKSTFRDIVSDELQKIKVLADDFDTSKSVPVTDEMLWEYDGLHSVYQGDCEEMLLEMQRIFYEDVRERETRTEEGCSASWEDEEDEYLARAVYENMKLNDEQVANVVWCPICKQGELKETIHLISCNQCGIRLERCDEVNLEVLRNRLAGAHSEHLDRGCRIKPEFSAESKFGLTAIYIRCRHCNTFEVVI</sequence>